<protein>
    <recommendedName>
        <fullName evidence="3">DUF4327 domain-containing protein</fullName>
    </recommendedName>
</protein>
<evidence type="ECO:0000313" key="1">
    <source>
        <dbReference type="EMBL" id="ADN14923.1"/>
    </source>
</evidence>
<sequence length="74" mass="8739">MKKLTTSLSLESIKEEARFLIATGCLERRKPLLCLCEYIPCREWVELECELERNDFLLRDSIADLVESETWDED</sequence>
<evidence type="ECO:0000313" key="2">
    <source>
        <dbReference type="Proteomes" id="UP000008206"/>
    </source>
</evidence>
<proteinExistence type="predicted"/>
<evidence type="ECO:0008006" key="3">
    <source>
        <dbReference type="Google" id="ProtNLM"/>
    </source>
</evidence>
<dbReference type="EMBL" id="CP002198">
    <property type="protein sequence ID" value="ADN14923.1"/>
    <property type="molecule type" value="Genomic_DNA"/>
</dbReference>
<reference evidence="2" key="1">
    <citation type="journal article" date="2011" name="MBio">
        <title>Novel metabolic attributes of the genus Cyanothece, comprising a group of unicellular nitrogen-fixing Cyanobacteria.</title>
        <authorList>
            <person name="Bandyopadhyay A."/>
            <person name="Elvitigala T."/>
            <person name="Welsh E."/>
            <person name="Stockel J."/>
            <person name="Liberton M."/>
            <person name="Min H."/>
            <person name="Sherman L.A."/>
            <person name="Pakrasi H.B."/>
        </authorList>
    </citation>
    <scope>NUCLEOTIDE SEQUENCE [LARGE SCALE GENOMIC DNA]</scope>
    <source>
        <strain evidence="2">PCC 7822</strain>
    </source>
</reference>
<dbReference type="eggNOG" id="ENOG50321BW">
    <property type="taxonomic scope" value="Bacteria"/>
</dbReference>
<dbReference type="KEGG" id="cyj:Cyan7822_2966"/>
<dbReference type="OrthoDB" id="582639at2"/>
<dbReference type="InterPro" id="IPR025477">
    <property type="entry name" value="DUF4327"/>
</dbReference>
<dbReference type="RefSeq" id="WP_013323016.1">
    <property type="nucleotide sequence ID" value="NC_014501.1"/>
</dbReference>
<organism evidence="1 2">
    <name type="scientific">Gloeothece verrucosa (strain PCC 7822)</name>
    <name type="common">Cyanothece sp. (strain PCC 7822)</name>
    <dbReference type="NCBI Taxonomy" id="497965"/>
    <lineage>
        <taxon>Bacteria</taxon>
        <taxon>Bacillati</taxon>
        <taxon>Cyanobacteriota</taxon>
        <taxon>Cyanophyceae</taxon>
        <taxon>Oscillatoriophycideae</taxon>
        <taxon>Chroococcales</taxon>
        <taxon>Aphanothecaceae</taxon>
        <taxon>Gloeothece</taxon>
        <taxon>Gloeothece verrucosa</taxon>
    </lineage>
</organism>
<keyword evidence="2" id="KW-1185">Reference proteome</keyword>
<name>E0U8Q9_GLOV7</name>
<gene>
    <name evidence="1" type="ordered locus">Cyan7822_2966</name>
</gene>
<dbReference type="AlphaFoldDB" id="E0U8Q9"/>
<dbReference type="STRING" id="497965.Cyan7822_2966"/>
<dbReference type="Proteomes" id="UP000008206">
    <property type="component" value="Chromosome"/>
</dbReference>
<dbReference type="Pfam" id="PF14217">
    <property type="entry name" value="DUF4327"/>
    <property type="match status" value="1"/>
</dbReference>
<dbReference type="HOGENOM" id="CLU_186123_0_0_3"/>
<accession>E0U8Q9</accession>